<evidence type="ECO:0000256" key="5">
    <source>
        <dbReference type="ARBA" id="ARBA00022898"/>
    </source>
</evidence>
<feature type="region of interest" description="Disordered" evidence="7">
    <location>
        <begin position="1"/>
        <end position="43"/>
    </location>
</feature>
<keyword evidence="4" id="KW-0808">Transferase</keyword>
<dbReference type="InterPro" id="IPR015422">
    <property type="entry name" value="PyrdxlP-dep_Trfase_small"/>
</dbReference>
<organism evidence="8 9">
    <name type="scientific">Prosthecodimorpha staleyi</name>
    <dbReference type="NCBI Taxonomy" id="2840188"/>
    <lineage>
        <taxon>Bacteria</taxon>
        <taxon>Pseudomonadati</taxon>
        <taxon>Pseudomonadota</taxon>
        <taxon>Alphaproteobacteria</taxon>
        <taxon>Hyphomicrobiales</taxon>
        <taxon>Ancalomicrobiaceae</taxon>
        <taxon>Prosthecodimorpha</taxon>
    </lineage>
</organism>
<comment type="caution">
    <text evidence="8">The sequence shown here is derived from an EMBL/GenBank/DDBJ whole genome shotgun (WGS) entry which is preliminary data.</text>
</comment>
<dbReference type="Gene3D" id="3.40.640.10">
    <property type="entry name" value="Type I PLP-dependent aspartate aminotransferase-like (Major domain)"/>
    <property type="match status" value="1"/>
</dbReference>
<gene>
    <name evidence="8" type="ORF">KL771_19120</name>
</gene>
<evidence type="ECO:0000313" key="9">
    <source>
        <dbReference type="Proteomes" id="UP000766595"/>
    </source>
</evidence>
<dbReference type="InterPro" id="IPR049704">
    <property type="entry name" value="Aminotrans_3_PPA_site"/>
</dbReference>
<sequence>MPPPPRSAQPSDRSPRRGPVFEDQTPSPANSDSARDRAGVIHPMTDLQRHDREGPLLITRGDGVMVYDEDGKAYIEGVSGLWSVSLGFAQKRLADAAYRQLMELPSYHLFRHKSHPKAIELAERLLGIAPVPMSKVFFANSGSEANDTAIKLAWYYNNARGRPEKKKIIGRIGGYHGITVASGSLTGLARNHADFDLPLPRFLHADCPSHWRYGLPGESEADYAARLAANLEALILREGPETIAAFFAEPVIGSGGVIVPPRGYFDLIQPLLKKYDILFVADEVICGFGRLGAMFGCQVYGLEPDMIAIAKGLSSGYVPISAVMMNAKIWDACYAQSGKLGVFGHGFTYSGHPVAAAVALEALDLYEEFDIVGNVQRLAPVLQAGVQSLAGHPLVGEARGIGFLGGWELVSDKATKAPFPSPGMVGLMAERHCQARGVILRALGDTLTTAPPLVATADDIARIIAVVGEALDATHADLQAGVTI</sequence>
<accession>A0A947D646</accession>
<protein>
    <submittedName>
        <fullName evidence="8">Aminotransferase class III-fold pyridoxal phosphate-dependent enzyme</fullName>
    </submittedName>
</protein>
<dbReference type="InterPro" id="IPR005814">
    <property type="entry name" value="Aminotrans_3"/>
</dbReference>
<keyword evidence="9" id="KW-1185">Reference proteome</keyword>
<dbReference type="PANTHER" id="PTHR42684:SF3">
    <property type="entry name" value="ADENOSYLMETHIONINE-8-AMINO-7-OXONONANOATE AMINOTRANSFERASE"/>
    <property type="match status" value="1"/>
</dbReference>
<proteinExistence type="inferred from homology"/>
<dbReference type="PANTHER" id="PTHR42684">
    <property type="entry name" value="ADENOSYLMETHIONINE-8-AMINO-7-OXONONANOATE AMINOTRANSFERASE"/>
    <property type="match status" value="1"/>
</dbReference>
<dbReference type="GO" id="GO:0009448">
    <property type="term" value="P:gamma-aminobutyric acid metabolic process"/>
    <property type="evidence" value="ECO:0007669"/>
    <property type="project" value="TreeGrafter"/>
</dbReference>
<evidence type="ECO:0000256" key="3">
    <source>
        <dbReference type="ARBA" id="ARBA00022576"/>
    </source>
</evidence>
<dbReference type="PROSITE" id="PS00600">
    <property type="entry name" value="AA_TRANSFER_CLASS_3"/>
    <property type="match status" value="1"/>
</dbReference>
<name>A0A947D646_9HYPH</name>
<dbReference type="Pfam" id="PF00202">
    <property type="entry name" value="Aminotran_3"/>
    <property type="match status" value="1"/>
</dbReference>
<dbReference type="AlphaFoldDB" id="A0A947D646"/>
<dbReference type="GO" id="GO:0030170">
    <property type="term" value="F:pyridoxal phosphate binding"/>
    <property type="evidence" value="ECO:0007669"/>
    <property type="project" value="InterPro"/>
</dbReference>
<keyword evidence="5 6" id="KW-0663">Pyridoxal phosphate</keyword>
<dbReference type="EMBL" id="JAHHZF010000009">
    <property type="protein sequence ID" value="MBT9291586.1"/>
    <property type="molecule type" value="Genomic_DNA"/>
</dbReference>
<dbReference type="GO" id="GO:0009102">
    <property type="term" value="P:biotin biosynthetic process"/>
    <property type="evidence" value="ECO:0007669"/>
    <property type="project" value="TreeGrafter"/>
</dbReference>
<dbReference type="FunFam" id="3.40.640.10:FF:000014">
    <property type="entry name" value="Adenosylmethionine-8-amino-7-oxononanoate aminotransferase, probable"/>
    <property type="match status" value="1"/>
</dbReference>
<dbReference type="SUPFAM" id="SSF53383">
    <property type="entry name" value="PLP-dependent transferases"/>
    <property type="match status" value="1"/>
</dbReference>
<dbReference type="Gene3D" id="3.90.1150.10">
    <property type="entry name" value="Aspartate Aminotransferase, domain 1"/>
    <property type="match status" value="1"/>
</dbReference>
<evidence type="ECO:0000256" key="6">
    <source>
        <dbReference type="RuleBase" id="RU003560"/>
    </source>
</evidence>
<comment type="cofactor">
    <cofactor evidence="1">
        <name>pyridoxal 5'-phosphate</name>
        <dbReference type="ChEBI" id="CHEBI:597326"/>
    </cofactor>
</comment>
<evidence type="ECO:0000256" key="4">
    <source>
        <dbReference type="ARBA" id="ARBA00022679"/>
    </source>
</evidence>
<evidence type="ECO:0000256" key="7">
    <source>
        <dbReference type="SAM" id="MobiDB-lite"/>
    </source>
</evidence>
<dbReference type="InterPro" id="IPR015424">
    <property type="entry name" value="PyrdxlP-dep_Trfase"/>
</dbReference>
<evidence type="ECO:0000313" key="8">
    <source>
        <dbReference type="EMBL" id="MBT9291586.1"/>
    </source>
</evidence>
<keyword evidence="3 8" id="KW-0032">Aminotransferase</keyword>
<evidence type="ECO:0000256" key="1">
    <source>
        <dbReference type="ARBA" id="ARBA00001933"/>
    </source>
</evidence>
<dbReference type="NCBIfam" id="NF004767">
    <property type="entry name" value="PRK06105.1"/>
    <property type="match status" value="1"/>
</dbReference>
<dbReference type="GO" id="GO:0004015">
    <property type="term" value="F:adenosylmethionine-8-amino-7-oxononanoate transaminase activity"/>
    <property type="evidence" value="ECO:0007669"/>
    <property type="project" value="TreeGrafter"/>
</dbReference>
<reference evidence="8 9" key="1">
    <citation type="submission" date="2021-06" db="EMBL/GenBank/DDBJ databases">
        <authorList>
            <person name="Grouzdev D.S."/>
            <person name="Koziaeva V."/>
        </authorList>
    </citation>
    <scope>NUCLEOTIDE SEQUENCE [LARGE SCALE GENOMIC DNA]</scope>
    <source>
        <strain evidence="8 9">22</strain>
    </source>
</reference>
<evidence type="ECO:0000256" key="2">
    <source>
        <dbReference type="ARBA" id="ARBA00008954"/>
    </source>
</evidence>
<dbReference type="Proteomes" id="UP000766595">
    <property type="component" value="Unassembled WGS sequence"/>
</dbReference>
<comment type="similarity">
    <text evidence="2 6">Belongs to the class-III pyridoxal-phosphate-dependent aminotransferase family.</text>
</comment>
<dbReference type="CDD" id="cd00610">
    <property type="entry name" value="OAT_like"/>
    <property type="match status" value="1"/>
</dbReference>
<dbReference type="InterPro" id="IPR015421">
    <property type="entry name" value="PyrdxlP-dep_Trfase_major"/>
</dbReference>